<evidence type="ECO:0000313" key="2">
    <source>
        <dbReference type="EMBL" id="GAT49018.1"/>
    </source>
</evidence>
<dbReference type="PANTHER" id="PTHR47534:SF3">
    <property type="entry name" value="ALCOHOL DEHYDROGENASE-LIKE C-TERMINAL DOMAIN-CONTAINING PROTEIN"/>
    <property type="match status" value="1"/>
</dbReference>
<name>A0ABQ0LD16_MYCCL</name>
<dbReference type="Proteomes" id="UP000815677">
    <property type="component" value="Unassembled WGS sequence"/>
</dbReference>
<dbReference type="InterPro" id="IPR036291">
    <property type="entry name" value="NAD(P)-bd_dom_sf"/>
</dbReference>
<dbReference type="InterPro" id="IPR052228">
    <property type="entry name" value="Sec_Metab_Biosynth_Oxidored"/>
</dbReference>
<keyword evidence="1" id="KW-0560">Oxidoreductase</keyword>
<dbReference type="PANTHER" id="PTHR47534">
    <property type="entry name" value="YALI0E05731P"/>
    <property type="match status" value="1"/>
</dbReference>
<reference evidence="2" key="1">
    <citation type="submission" date="2014-09" db="EMBL/GenBank/DDBJ databases">
        <title>Genome sequence of the luminous mushroom Mycena chlorophos for searching fungal bioluminescence genes.</title>
        <authorList>
            <person name="Tanaka Y."/>
            <person name="Kasuga D."/>
            <person name="Oba Y."/>
            <person name="Hase S."/>
            <person name="Sato K."/>
            <person name="Oba Y."/>
            <person name="Sakakibara Y."/>
        </authorList>
    </citation>
    <scope>NUCLEOTIDE SEQUENCE</scope>
</reference>
<dbReference type="Gene3D" id="3.40.50.720">
    <property type="entry name" value="NAD(P)-binding Rossmann-like Domain"/>
    <property type="match status" value="1"/>
</dbReference>
<protein>
    <recommendedName>
        <fullName evidence="4">NAD(P)-binding protein</fullName>
    </recommendedName>
</protein>
<dbReference type="Pfam" id="PF00106">
    <property type="entry name" value="adh_short"/>
    <property type="match status" value="1"/>
</dbReference>
<dbReference type="InterPro" id="IPR002347">
    <property type="entry name" value="SDR_fam"/>
</dbReference>
<evidence type="ECO:0008006" key="4">
    <source>
        <dbReference type="Google" id="ProtNLM"/>
    </source>
</evidence>
<organism evidence="2 3">
    <name type="scientific">Mycena chlorophos</name>
    <name type="common">Agaric fungus</name>
    <name type="synonym">Agaricus chlorophos</name>
    <dbReference type="NCBI Taxonomy" id="658473"/>
    <lineage>
        <taxon>Eukaryota</taxon>
        <taxon>Fungi</taxon>
        <taxon>Dikarya</taxon>
        <taxon>Basidiomycota</taxon>
        <taxon>Agaricomycotina</taxon>
        <taxon>Agaricomycetes</taxon>
        <taxon>Agaricomycetidae</taxon>
        <taxon>Agaricales</taxon>
        <taxon>Marasmiineae</taxon>
        <taxon>Mycenaceae</taxon>
        <taxon>Mycena</taxon>
    </lineage>
</organism>
<evidence type="ECO:0000313" key="3">
    <source>
        <dbReference type="Proteomes" id="UP000815677"/>
    </source>
</evidence>
<dbReference type="SUPFAM" id="SSF51735">
    <property type="entry name" value="NAD(P)-binding Rossmann-fold domains"/>
    <property type="match status" value="1"/>
</dbReference>
<accession>A0ABQ0LD16</accession>
<gene>
    <name evidence="2" type="ORF">MCHLO_06381</name>
</gene>
<evidence type="ECO:0000256" key="1">
    <source>
        <dbReference type="ARBA" id="ARBA00023002"/>
    </source>
</evidence>
<proteinExistence type="predicted"/>
<sequence length="465" mass="50138">MPSLSAIRASNANWSPKYTPVVVCVGGTSGIGQGIAASIAHYTGGNAHIVIVGRNRTGGTTTISHFPKPTQAGITHEFITCDLSSLVETKRVANTIVSRFGRVNMLFLTSGVIFTAATDLVTSEGILPVMGPIYYGRWAFIDTLLPALRAASEAGQDARVMTVYSAGMGTPLDAQDPDFGLTKAFLERKEGIMPNVGRLSTYHDLMVEGFAERHPTIAFVHAHPGLVNTPLYTRSPSRVIRVASFIAQPLIWAFTTSAAQAGKVLLYALRSAPAGASRTGQYGDDIGIGLPVQNGDRMYAGTEEMKDALWEHTKKIVMAKITSSAFASLSAWTRNLRIRLLDNDQIYSRSYTSTQTTEGCWEPRVDYEPLLRPRISWPSSRRDSGMVAVSVHRLTEGSCRTLDPGVTPSCRLLSVPRVIYSRGAGVHLSLEVHFGVCISSIQVAALYCPAALSADSLGLWSPFAS</sequence>
<dbReference type="EMBL" id="DF845223">
    <property type="protein sequence ID" value="GAT49018.1"/>
    <property type="molecule type" value="Genomic_DNA"/>
</dbReference>
<keyword evidence="3" id="KW-1185">Reference proteome</keyword>